<dbReference type="PROSITE" id="PS51257">
    <property type="entry name" value="PROKAR_LIPOPROTEIN"/>
    <property type="match status" value="1"/>
</dbReference>
<accession>A8MF98</accession>
<dbReference type="EMBL" id="CP000853">
    <property type="protein sequence ID" value="ABW18767.1"/>
    <property type="molecule type" value="Genomic_DNA"/>
</dbReference>
<dbReference type="AlphaFoldDB" id="A8MF98"/>
<dbReference type="HOGENOM" id="CLU_010363_0_3_9"/>
<evidence type="ECO:0000313" key="2">
    <source>
        <dbReference type="EMBL" id="ABW18767.1"/>
    </source>
</evidence>
<gene>
    <name evidence="2" type="ordered locus">Clos_1221</name>
</gene>
<dbReference type="KEGG" id="aoe:Clos_1221"/>
<dbReference type="CDD" id="cd07731">
    <property type="entry name" value="ComA-like_MBL-fold"/>
    <property type="match status" value="1"/>
</dbReference>
<dbReference type="InterPro" id="IPR001279">
    <property type="entry name" value="Metallo-B-lactamas"/>
</dbReference>
<feature type="domain" description="Metallo-beta-lactamase" evidence="1">
    <location>
        <begin position="43"/>
        <end position="240"/>
    </location>
</feature>
<dbReference type="OrthoDB" id="9761531at2"/>
<dbReference type="RefSeq" id="WP_012159079.1">
    <property type="nucleotide sequence ID" value="NC_009922.1"/>
</dbReference>
<dbReference type="InterPro" id="IPR035681">
    <property type="entry name" value="ComA-like_MBL"/>
</dbReference>
<reference evidence="3" key="1">
    <citation type="submission" date="2007-10" db="EMBL/GenBank/DDBJ databases">
        <title>Complete genome of Alkaliphilus oremlandii OhILAs.</title>
        <authorList>
            <person name="Copeland A."/>
            <person name="Lucas S."/>
            <person name="Lapidus A."/>
            <person name="Barry K."/>
            <person name="Detter J.C."/>
            <person name="Glavina del Rio T."/>
            <person name="Hammon N."/>
            <person name="Israni S."/>
            <person name="Dalin E."/>
            <person name="Tice H."/>
            <person name="Pitluck S."/>
            <person name="Chain P."/>
            <person name="Malfatti S."/>
            <person name="Shin M."/>
            <person name="Vergez L."/>
            <person name="Schmutz J."/>
            <person name="Larimer F."/>
            <person name="Land M."/>
            <person name="Hauser L."/>
            <person name="Kyrpides N."/>
            <person name="Mikhailova N."/>
            <person name="Stolz J.F."/>
            <person name="Dawson A."/>
            <person name="Fisher E."/>
            <person name="Crable B."/>
            <person name="Perera E."/>
            <person name="Lisak J."/>
            <person name="Ranganathan M."/>
            <person name="Basu P."/>
            <person name="Richardson P."/>
        </authorList>
    </citation>
    <scope>NUCLEOTIDE SEQUENCE [LARGE SCALE GENOMIC DNA]</scope>
    <source>
        <strain evidence="3">OhILAs</strain>
    </source>
</reference>
<dbReference type="SUPFAM" id="SSF56281">
    <property type="entry name" value="Metallo-hydrolase/oxidoreductase"/>
    <property type="match status" value="1"/>
</dbReference>
<dbReference type="PANTHER" id="PTHR30619">
    <property type="entry name" value="DNA INTERNALIZATION/COMPETENCE PROTEIN COMEC/REC2"/>
    <property type="match status" value="1"/>
</dbReference>
<dbReference type="SMART" id="SM00849">
    <property type="entry name" value="Lactamase_B"/>
    <property type="match status" value="1"/>
</dbReference>
<dbReference type="STRING" id="350688.Clos_1221"/>
<sequence>MISKRNLRIYAIGLAALLLLTSAAGCSLSSRNSLSIHMIDVGQGESILIVTPHNKTILIDAGEYREGRRVKAYLRKHRINKIDLLIGTHPHSDHIGGLAEIIHNFKVDQIVMPRTFHNSTTFENLLMAIESSHLKINSPELHKKIQFDEDIQLQFLGPLKEYGDHLNLWSIVLRLEYKNQSFLFTGDMEKEAEMDLLNFYDEKSMVANVLNIGHHGSDTSTSEGFLNTVNPEIALISAGKNNAYGHPHPEVIQRLKEHQVWIYRTDIQGNVVLFSDGYKIWSNQPPSN</sequence>
<dbReference type="InterPro" id="IPR052159">
    <property type="entry name" value="Competence_DNA_uptake"/>
</dbReference>
<organism evidence="2 3">
    <name type="scientific">Alkaliphilus oremlandii (strain OhILAs)</name>
    <name type="common">Clostridium oremlandii (strain OhILAs)</name>
    <dbReference type="NCBI Taxonomy" id="350688"/>
    <lineage>
        <taxon>Bacteria</taxon>
        <taxon>Bacillati</taxon>
        <taxon>Bacillota</taxon>
        <taxon>Clostridia</taxon>
        <taxon>Peptostreptococcales</taxon>
        <taxon>Natronincolaceae</taxon>
        <taxon>Alkaliphilus</taxon>
    </lineage>
</organism>
<proteinExistence type="predicted"/>
<protein>
    <submittedName>
        <fullName evidence="2">Beta-lactamase domain protein</fullName>
    </submittedName>
</protein>
<dbReference type="Gene3D" id="3.60.15.10">
    <property type="entry name" value="Ribonuclease Z/Hydroxyacylglutathione hydrolase-like"/>
    <property type="match status" value="1"/>
</dbReference>
<dbReference type="eggNOG" id="COG2333">
    <property type="taxonomic scope" value="Bacteria"/>
</dbReference>
<name>A8MF98_ALKOO</name>
<evidence type="ECO:0000259" key="1">
    <source>
        <dbReference type="SMART" id="SM00849"/>
    </source>
</evidence>
<dbReference type="PANTHER" id="PTHR30619:SF7">
    <property type="entry name" value="BETA-LACTAMASE DOMAIN PROTEIN"/>
    <property type="match status" value="1"/>
</dbReference>
<dbReference type="Proteomes" id="UP000000269">
    <property type="component" value="Chromosome"/>
</dbReference>
<dbReference type="Pfam" id="PF00753">
    <property type="entry name" value="Lactamase_B"/>
    <property type="match status" value="1"/>
</dbReference>
<keyword evidence="3" id="KW-1185">Reference proteome</keyword>
<dbReference type="InterPro" id="IPR036866">
    <property type="entry name" value="RibonucZ/Hydroxyglut_hydro"/>
</dbReference>
<evidence type="ECO:0000313" key="3">
    <source>
        <dbReference type="Proteomes" id="UP000000269"/>
    </source>
</evidence>